<protein>
    <recommendedName>
        <fullName evidence="5">Nucleolar protein 56</fullName>
    </recommendedName>
</protein>
<evidence type="ECO:0000256" key="3">
    <source>
        <dbReference type="ARBA" id="ARBA00022517"/>
    </source>
</evidence>
<evidence type="ECO:0000256" key="1">
    <source>
        <dbReference type="ARBA" id="ARBA00004604"/>
    </source>
</evidence>
<dbReference type="RefSeq" id="XP_001735937.1">
    <property type="nucleotide sequence ID" value="XM_001735885.1"/>
</dbReference>
<dbReference type="PROSITE" id="PS51358">
    <property type="entry name" value="NOP"/>
    <property type="match status" value="1"/>
</dbReference>
<dbReference type="GO" id="GO:0032040">
    <property type="term" value="C:small-subunit processome"/>
    <property type="evidence" value="ECO:0007669"/>
    <property type="project" value="InterPro"/>
</dbReference>
<dbReference type="Gene3D" id="1.10.287.4070">
    <property type="match status" value="1"/>
</dbReference>
<dbReference type="Proteomes" id="UP000008076">
    <property type="component" value="Unassembled WGS sequence"/>
</dbReference>
<evidence type="ECO:0000256" key="5">
    <source>
        <dbReference type="ARBA" id="ARBA00040742"/>
    </source>
</evidence>
<proteinExistence type="inferred from homology"/>
<gene>
    <name evidence="8" type="ORF">EDI_154520</name>
</gene>
<comment type="similarity">
    <text evidence="2">Belongs to the NOP5/NOP56 family.</text>
</comment>
<evidence type="ECO:0000313" key="8">
    <source>
        <dbReference type="EMBL" id="EDR27830.1"/>
    </source>
</evidence>
<evidence type="ECO:0000256" key="2">
    <source>
        <dbReference type="ARBA" id="ARBA00009211"/>
    </source>
</evidence>
<dbReference type="InterPro" id="IPR012976">
    <property type="entry name" value="NOSIC"/>
</dbReference>
<dbReference type="InterPro" id="IPR002687">
    <property type="entry name" value="Nop_dom"/>
</dbReference>
<dbReference type="GO" id="GO:0030515">
    <property type="term" value="F:snoRNA binding"/>
    <property type="evidence" value="ECO:0007669"/>
    <property type="project" value="InterPro"/>
</dbReference>
<comment type="subcellular location">
    <subcellularLocation>
        <location evidence="1">Nucleus</location>
        <location evidence="1">Nucleolus</location>
    </subcellularLocation>
</comment>
<organism evidence="9">
    <name type="scientific">Entamoeba dispar (strain ATCC PRA-260 / SAW760)</name>
    <dbReference type="NCBI Taxonomy" id="370354"/>
    <lineage>
        <taxon>Eukaryota</taxon>
        <taxon>Amoebozoa</taxon>
        <taxon>Evosea</taxon>
        <taxon>Archamoebae</taxon>
        <taxon>Mastigamoebida</taxon>
        <taxon>Entamoebidae</taxon>
        <taxon>Entamoeba</taxon>
    </lineage>
</organism>
<dbReference type="SMART" id="SM00931">
    <property type="entry name" value="NOSIC"/>
    <property type="match status" value="1"/>
</dbReference>
<dbReference type="FunFam" id="1.10.287.4070:FF:000004">
    <property type="entry name" value="Nucleolar protein 56"/>
    <property type="match status" value="1"/>
</dbReference>
<dbReference type="Gene3D" id="1.10.246.90">
    <property type="entry name" value="Nop domain"/>
    <property type="match status" value="1"/>
</dbReference>
<evidence type="ECO:0000313" key="9">
    <source>
        <dbReference type="Proteomes" id="UP000008076"/>
    </source>
</evidence>
<accession>B0ECA6</accession>
<feature type="domain" description="Nop" evidence="7">
    <location>
        <begin position="286"/>
        <end position="404"/>
    </location>
</feature>
<dbReference type="SUPFAM" id="SSF89124">
    <property type="entry name" value="Nop domain"/>
    <property type="match status" value="1"/>
</dbReference>
<dbReference type="OrthoDB" id="6780543at2759"/>
<dbReference type="GO" id="GO:0042254">
    <property type="term" value="P:ribosome biogenesis"/>
    <property type="evidence" value="ECO:0007669"/>
    <property type="project" value="UniProtKB-KW"/>
</dbReference>
<dbReference type="InterPro" id="IPR042239">
    <property type="entry name" value="Nop_C"/>
</dbReference>
<dbReference type="PANTHER" id="PTHR10894:SF0">
    <property type="entry name" value="NUCLEOLAR PROTEIN 56"/>
    <property type="match status" value="1"/>
</dbReference>
<evidence type="ECO:0000259" key="7">
    <source>
        <dbReference type="PROSITE" id="PS51358"/>
    </source>
</evidence>
<dbReference type="eggNOG" id="KOG2573">
    <property type="taxonomic scope" value="Eukaryota"/>
</dbReference>
<dbReference type="EMBL" id="DS548704">
    <property type="protein sequence ID" value="EDR27830.1"/>
    <property type="molecule type" value="Genomic_DNA"/>
</dbReference>
<dbReference type="FunFam" id="1.10.246.90:FF:000001">
    <property type="entry name" value="Nucleolar protein 56"/>
    <property type="match status" value="1"/>
</dbReference>
<dbReference type="KEGG" id="edi:EDI_154520"/>
<sequence length="455" mass="51936">MAEVILYESPIGYALFKVKEKEEIGKGEEIEKSINNFGKFSKIIGLEAFVEFKTSEELLENINAISEGVLHETLRKFLEENVKKRVLGIIEEKLGSAISETLKIKCTKGKEVNSVIRGIRIHFSKYLKDITNEDIRTAMLGLGHSYSRNKVKFNVNKQDTMAVQAIFLLDQLEKDMNTFSMRIKEWYSWHFPELYNILNNDNKKFVKIVLIIQNRHSINDKKKEEIIKITDEETAEEIIKAANSSMGFDVNEFDLQNIQRFGERVTELYLYKEKLEEYLHSKMTTIAPNLTALIGDSVGARLLSKAGSLTNLAKYPASTLQILGAEKALFRAIKTRGNTPKYGVIFGSTFIARAEAKNKGRISRFVANKASTAARIDCFGEIATNRFGEVMKEQVEERMEFLKSGKVPKTNTDVMEEVMKELHWNEEEGKKEKIKETEEESSTRSESESESTSEE</sequence>
<dbReference type="AlphaFoldDB" id="B0ECA6"/>
<dbReference type="PANTHER" id="PTHR10894">
    <property type="entry name" value="NUCLEOLAR PROTEIN 5 NUCLEOLAR PROTEIN NOP5 NOP58"/>
    <property type="match status" value="1"/>
</dbReference>
<dbReference type="VEuPathDB" id="AmoebaDB:EDI_154520"/>
<dbReference type="Pfam" id="PF08156">
    <property type="entry name" value="NOP5NT"/>
    <property type="match status" value="1"/>
</dbReference>
<dbReference type="OMA" id="PDNYMFA"/>
<name>B0ECA6_ENTDS</name>
<keyword evidence="4" id="KW-0539">Nucleus</keyword>
<keyword evidence="9" id="KW-1185">Reference proteome</keyword>
<reference evidence="9" key="1">
    <citation type="submission" date="2007-12" db="EMBL/GenBank/DDBJ databases">
        <title>Annotation of Entamoeba dispar SAW760.</title>
        <authorList>
            <person name="Lorenzi H."/>
            <person name="Inman J."/>
            <person name="Schobel S."/>
            <person name="Amedeo P."/>
            <person name="Caler E."/>
        </authorList>
    </citation>
    <scope>NUCLEOTIDE SEQUENCE [LARGE SCALE GENOMIC DNA]</scope>
    <source>
        <strain evidence="9">ATCC PRA-260 / SAW760</strain>
    </source>
</reference>
<dbReference type="InterPro" id="IPR045056">
    <property type="entry name" value="Nop56/Nop58"/>
</dbReference>
<feature type="region of interest" description="Disordered" evidence="6">
    <location>
        <begin position="420"/>
        <end position="455"/>
    </location>
</feature>
<dbReference type="GO" id="GO:0031428">
    <property type="term" value="C:box C/D methylation guide snoRNP complex"/>
    <property type="evidence" value="ECO:0007669"/>
    <property type="project" value="InterPro"/>
</dbReference>
<evidence type="ECO:0000256" key="6">
    <source>
        <dbReference type="SAM" id="MobiDB-lite"/>
    </source>
</evidence>
<keyword evidence="3" id="KW-0690">Ribosome biogenesis</keyword>
<dbReference type="GeneID" id="5880913"/>
<dbReference type="InterPro" id="IPR012974">
    <property type="entry name" value="NOP58/56_N"/>
</dbReference>
<dbReference type="Pfam" id="PF01798">
    <property type="entry name" value="Nop"/>
    <property type="match status" value="1"/>
</dbReference>
<dbReference type="InterPro" id="IPR036070">
    <property type="entry name" value="Nop_dom_sf"/>
</dbReference>
<feature type="compositionally biased region" description="Basic and acidic residues" evidence="6">
    <location>
        <begin position="420"/>
        <end position="447"/>
    </location>
</feature>
<evidence type="ECO:0000256" key="4">
    <source>
        <dbReference type="ARBA" id="ARBA00023242"/>
    </source>
</evidence>